<comment type="caution">
    <text evidence="8">The sequence shown here is derived from an EMBL/GenBank/DDBJ whole genome shotgun (WGS) entry which is preliminary data.</text>
</comment>
<feature type="compositionally biased region" description="Acidic residues" evidence="7">
    <location>
        <begin position="341"/>
        <end position="374"/>
    </location>
</feature>
<evidence type="ECO:0000256" key="4">
    <source>
        <dbReference type="ARBA" id="ARBA00023125"/>
    </source>
</evidence>
<feature type="compositionally biased region" description="Basic residues" evidence="7">
    <location>
        <begin position="407"/>
        <end position="416"/>
    </location>
</feature>
<evidence type="ECO:0000256" key="1">
    <source>
        <dbReference type="ARBA" id="ARBA00004123"/>
    </source>
</evidence>
<proteinExistence type="inferred from homology"/>
<keyword evidence="9" id="KW-1185">Reference proteome</keyword>
<feature type="compositionally biased region" description="Basic and acidic residues" evidence="7">
    <location>
        <begin position="19"/>
        <end position="30"/>
    </location>
</feature>
<feature type="compositionally biased region" description="Acidic residues" evidence="7">
    <location>
        <begin position="423"/>
        <end position="447"/>
    </location>
</feature>
<dbReference type="SUPFAM" id="SSF50916">
    <property type="entry name" value="Rap30/74 interaction domains"/>
    <property type="match status" value="1"/>
</dbReference>
<dbReference type="GO" id="GO:0005674">
    <property type="term" value="C:transcription factor TFIIF complex"/>
    <property type="evidence" value="ECO:0007669"/>
    <property type="project" value="TreeGrafter"/>
</dbReference>
<dbReference type="OrthoDB" id="76676at2759"/>
<name>A0A550CS20_9AGAR</name>
<dbReference type="AlphaFoldDB" id="A0A550CS20"/>
<organism evidence="8 9">
    <name type="scientific">Schizophyllum amplum</name>
    <dbReference type="NCBI Taxonomy" id="97359"/>
    <lineage>
        <taxon>Eukaryota</taxon>
        <taxon>Fungi</taxon>
        <taxon>Dikarya</taxon>
        <taxon>Basidiomycota</taxon>
        <taxon>Agaricomycotina</taxon>
        <taxon>Agaricomycetes</taxon>
        <taxon>Agaricomycetidae</taxon>
        <taxon>Agaricales</taxon>
        <taxon>Schizophyllaceae</taxon>
        <taxon>Schizophyllum</taxon>
    </lineage>
</organism>
<evidence type="ECO:0000256" key="3">
    <source>
        <dbReference type="ARBA" id="ARBA00023015"/>
    </source>
</evidence>
<evidence type="ECO:0000313" key="8">
    <source>
        <dbReference type="EMBL" id="TRM67592.1"/>
    </source>
</evidence>
<dbReference type="PANTHER" id="PTHR13011">
    <property type="entry name" value="TFIIF-ALPHA"/>
    <property type="match status" value="1"/>
</dbReference>
<dbReference type="GO" id="GO:0016251">
    <property type="term" value="F:RNA polymerase II general transcription initiation factor activity"/>
    <property type="evidence" value="ECO:0007669"/>
    <property type="project" value="TreeGrafter"/>
</dbReference>
<feature type="compositionally biased region" description="Low complexity" evidence="7">
    <location>
        <begin position="524"/>
        <end position="548"/>
    </location>
</feature>
<dbReference type="EMBL" id="VDMD01000002">
    <property type="protein sequence ID" value="TRM67592.1"/>
    <property type="molecule type" value="Genomic_DNA"/>
</dbReference>
<dbReference type="GO" id="GO:0006367">
    <property type="term" value="P:transcription initiation at RNA polymerase II promoter"/>
    <property type="evidence" value="ECO:0007669"/>
    <property type="project" value="InterPro"/>
</dbReference>
<comment type="subcellular location">
    <subcellularLocation>
        <location evidence="1">Nucleus</location>
    </subcellularLocation>
</comment>
<dbReference type="PANTHER" id="PTHR13011:SF0">
    <property type="entry name" value="GENERAL TRANSCRIPTION FACTOR IIF SUBUNIT 1"/>
    <property type="match status" value="1"/>
</dbReference>
<feature type="region of interest" description="Disordered" evidence="7">
    <location>
        <begin position="296"/>
        <end position="591"/>
    </location>
</feature>
<dbReference type="STRING" id="97359.A0A550CS20"/>
<evidence type="ECO:0000256" key="7">
    <source>
        <dbReference type="SAM" id="MobiDB-lite"/>
    </source>
</evidence>
<dbReference type="GO" id="GO:0032968">
    <property type="term" value="P:positive regulation of transcription elongation by RNA polymerase II"/>
    <property type="evidence" value="ECO:0007669"/>
    <property type="project" value="InterPro"/>
</dbReference>
<keyword evidence="6" id="KW-0539">Nucleus</keyword>
<dbReference type="InterPro" id="IPR008851">
    <property type="entry name" value="TFIIF-alpha"/>
</dbReference>
<feature type="region of interest" description="Disordered" evidence="7">
    <location>
        <begin position="1"/>
        <end position="30"/>
    </location>
</feature>
<protein>
    <submittedName>
        <fullName evidence="8">Uncharacterized protein</fullName>
    </submittedName>
</protein>
<feature type="compositionally biased region" description="Pro residues" evidence="7">
    <location>
        <begin position="455"/>
        <end position="469"/>
    </location>
</feature>
<accession>A0A550CS20</accession>
<feature type="compositionally biased region" description="Low complexity" evidence="7">
    <location>
        <begin position="148"/>
        <end position="160"/>
    </location>
</feature>
<reference evidence="8 9" key="1">
    <citation type="journal article" date="2019" name="New Phytol.">
        <title>Comparative genomics reveals unique wood-decay strategies and fruiting body development in the Schizophyllaceae.</title>
        <authorList>
            <person name="Almasi E."/>
            <person name="Sahu N."/>
            <person name="Krizsan K."/>
            <person name="Balint B."/>
            <person name="Kovacs G.M."/>
            <person name="Kiss B."/>
            <person name="Cseklye J."/>
            <person name="Drula E."/>
            <person name="Henrissat B."/>
            <person name="Nagy I."/>
            <person name="Chovatia M."/>
            <person name="Adam C."/>
            <person name="LaButti K."/>
            <person name="Lipzen A."/>
            <person name="Riley R."/>
            <person name="Grigoriev I.V."/>
            <person name="Nagy L.G."/>
        </authorList>
    </citation>
    <scope>NUCLEOTIDE SEQUENCE [LARGE SCALE GENOMIC DNA]</scope>
    <source>
        <strain evidence="8 9">NL-1724</strain>
    </source>
</reference>
<gene>
    <name evidence="8" type="ORF">BD626DRAFT_449538</name>
</gene>
<dbReference type="GO" id="GO:0001096">
    <property type="term" value="F:TFIIF-class transcription factor complex binding"/>
    <property type="evidence" value="ECO:0007669"/>
    <property type="project" value="TreeGrafter"/>
</dbReference>
<dbReference type="Proteomes" id="UP000320762">
    <property type="component" value="Unassembled WGS sequence"/>
</dbReference>
<feature type="compositionally biased region" description="Basic and acidic residues" evidence="7">
    <location>
        <begin position="375"/>
        <end position="393"/>
    </location>
</feature>
<evidence type="ECO:0000256" key="2">
    <source>
        <dbReference type="ARBA" id="ARBA00005249"/>
    </source>
</evidence>
<feature type="compositionally biased region" description="Low complexity" evidence="7">
    <location>
        <begin position="565"/>
        <end position="575"/>
    </location>
</feature>
<feature type="compositionally biased region" description="Polar residues" evidence="7">
    <location>
        <begin position="304"/>
        <end position="316"/>
    </location>
</feature>
<evidence type="ECO:0000256" key="5">
    <source>
        <dbReference type="ARBA" id="ARBA00023163"/>
    </source>
</evidence>
<feature type="compositionally biased region" description="Acidic residues" evidence="7">
    <location>
        <begin position="321"/>
        <end position="330"/>
    </location>
</feature>
<keyword evidence="3" id="KW-0805">Transcription regulation</keyword>
<dbReference type="GO" id="GO:0003677">
    <property type="term" value="F:DNA binding"/>
    <property type="evidence" value="ECO:0007669"/>
    <property type="project" value="UniProtKB-KW"/>
</dbReference>
<keyword evidence="4" id="KW-0238">DNA-binding</keyword>
<sequence>MPPKKQISLFHPKKKPIQRPKEVGPDGKLVDKFVPILPSSKAKPEEDEAALPDGPYTDYKLMSSALNGWKYDIMKLDTRNQIELSSWGPPIKLNRKELRREDDGTITNAPVAVDIMRGPDGKPVIGMDGRVVQIDHEGRPIHNTDGTPAKGKAPGAANGNANGGRKKFQKKTRQVFKVPDEVRALRREERYPWVLEDSTGNETWVGQLEDMSRADQYGVFMPAANETFQFVPVHRWYKFSKRLKHSMPTDTAAVELEYQKQQKRDPAAWLEKRTGQKPSESTLEMFRAQAEGRYVGLTDPGESRASNGRRLQTVQRSAELFGDDGDDEDPLAARRRREKEDGEDAGMDEMLYEDDVADDEEQGPADQDDEEAKEVEERLKREYIQANKAREGYVDADDEEVPQKISKSAKRMQRMIRQREGNDAYDSDEEENPYASSQDEESEEEELLPSQVPLTQPPPGQPPSQPTQPPKATTNGAPHDSRPGSPVSPTSPSLGGHSIVAQRATSPKAMKLKPSTSSGGGSRAGSPLASGGRAGSPSAPGGSRASSPVVNGQKPSNKRKATDDASPTSPTAANAPPRPKKRKSAPLEPLEDRQVIKWLQEHDKVTTRECIQHFTPYLKDEAVKSHFTQLVKEVAQLKGGQLVLKAQYRQPGAASPSAPAS</sequence>
<evidence type="ECO:0000313" key="9">
    <source>
        <dbReference type="Proteomes" id="UP000320762"/>
    </source>
</evidence>
<feature type="region of interest" description="Disordered" evidence="7">
    <location>
        <begin position="138"/>
        <end position="166"/>
    </location>
</feature>
<dbReference type="InterPro" id="IPR011039">
    <property type="entry name" value="TFIIF_interaction"/>
</dbReference>
<keyword evidence="5" id="KW-0804">Transcription</keyword>
<evidence type="ECO:0000256" key="6">
    <source>
        <dbReference type="ARBA" id="ARBA00023242"/>
    </source>
</evidence>
<comment type="similarity">
    <text evidence="2">Belongs to the TFIIF alpha subunit family.</text>
</comment>